<dbReference type="Proteomes" id="UP000503264">
    <property type="component" value="Chromosome"/>
</dbReference>
<sequence>MKKILTKTRGLHTAGLSFDEITDFRVRTLTREQRIKEQRRFSDMKSRCYNPNDKDYKFYGGRGIKICDEWLKNSTAYYNFAFLNLSHLSGMTIDRIDPNGDYSPENCRFVPRVKNCSVNFISKNQMDAPNFREYRDFGQLYENQYEHKFFGDVSERFCGARRKSGWSVYESLKIPVGLSRANFWQMVRNGEIEFDNEIFLERTDFKAIYPNDETPIICPKCDNPTLYLNTVSAKMMVECEACGLMHIIQTV</sequence>
<evidence type="ECO:0000313" key="1">
    <source>
        <dbReference type="EMBL" id="QCD44948.1"/>
    </source>
</evidence>
<reference evidence="1 2" key="1">
    <citation type="submission" date="2016-07" db="EMBL/GenBank/DDBJ databases">
        <title>Comparative genomics of the Campylobacter concisus group.</title>
        <authorList>
            <person name="Miller W.G."/>
            <person name="Yee E."/>
            <person name="Chapman M.H."/>
            <person name="Huynh S."/>
            <person name="Bono J.L."/>
            <person name="On S.L.W."/>
            <person name="StLeger J."/>
            <person name="Foster G."/>
            <person name="Parker C.T."/>
        </authorList>
    </citation>
    <scope>NUCLEOTIDE SEQUENCE [LARGE SCALE GENOMIC DNA]</scope>
    <source>
        <strain evidence="1 2">CCUG 21559</strain>
    </source>
</reference>
<name>A0A6G5QGZ4_9BACT</name>
<gene>
    <name evidence="1" type="ORF">CMUC_1174</name>
</gene>
<keyword evidence="2" id="KW-1185">Reference proteome</keyword>
<evidence type="ECO:0000313" key="2">
    <source>
        <dbReference type="Proteomes" id="UP000503264"/>
    </source>
</evidence>
<accession>A0A6G5QGZ4</accession>
<proteinExistence type="predicted"/>
<organism evidence="1 2">
    <name type="scientific">Campylobacter mucosalis CCUG 21559</name>
    <dbReference type="NCBI Taxonomy" id="1032067"/>
    <lineage>
        <taxon>Bacteria</taxon>
        <taxon>Pseudomonadati</taxon>
        <taxon>Campylobacterota</taxon>
        <taxon>Epsilonproteobacteria</taxon>
        <taxon>Campylobacterales</taxon>
        <taxon>Campylobacteraceae</taxon>
        <taxon>Campylobacter</taxon>
    </lineage>
</organism>
<protein>
    <submittedName>
        <fullName evidence="1">Uncharacterized protein</fullName>
    </submittedName>
</protein>
<dbReference type="EMBL" id="CP012542">
    <property type="protein sequence ID" value="QCD44948.1"/>
    <property type="molecule type" value="Genomic_DNA"/>
</dbReference>
<dbReference type="RefSeq" id="WP_171993868.1">
    <property type="nucleotide sequence ID" value="NZ_CP012542.1"/>
</dbReference>
<dbReference type="AlphaFoldDB" id="A0A6G5QGZ4"/>